<reference evidence="7 8" key="1">
    <citation type="submission" date="2020-01" db="EMBL/GenBank/DDBJ databases">
        <title>Genomic analysis of Aminipila sp. CBA3637.</title>
        <authorList>
            <person name="Kim Y.B."/>
            <person name="Roh S.W."/>
        </authorList>
    </citation>
    <scope>NUCLEOTIDE SEQUENCE [LARGE SCALE GENOMIC DNA]</scope>
    <source>
        <strain evidence="7 8">CBA3637</strain>
    </source>
</reference>
<dbReference type="Proteomes" id="UP000463883">
    <property type="component" value="Chromosome"/>
</dbReference>
<keyword evidence="4 6" id="KW-1133">Transmembrane helix</keyword>
<dbReference type="GO" id="GO:0005886">
    <property type="term" value="C:plasma membrane"/>
    <property type="evidence" value="ECO:0007669"/>
    <property type="project" value="UniProtKB-SubCell"/>
</dbReference>
<organism evidence="7 8">
    <name type="scientific">Aminipila terrae</name>
    <dbReference type="NCBI Taxonomy" id="2697030"/>
    <lineage>
        <taxon>Bacteria</taxon>
        <taxon>Bacillati</taxon>
        <taxon>Bacillota</taxon>
        <taxon>Clostridia</taxon>
        <taxon>Peptostreptococcales</taxon>
        <taxon>Anaerovoracaceae</taxon>
        <taxon>Aminipila</taxon>
    </lineage>
</organism>
<comment type="similarity">
    <text evidence="6">Belongs to the LPG synthase family.</text>
</comment>
<comment type="function">
    <text evidence="6">Catalyzes the transfer of a lysyl group from L-lysyl-tRNA(Lys) to membrane-bound phosphatidylglycerol (PG), which produces lysylphosphatidylglycerol (LPG), a major component of the bacterial membrane with a positive net charge. LPG synthesis contributes to bacterial virulence as it is involved in the resistance mechanism against cationic antimicrobial peptides (CAMP) produces by the host's immune system (defensins, cathelicidins) and by the competing microorganisms.</text>
</comment>
<evidence type="ECO:0000256" key="3">
    <source>
        <dbReference type="ARBA" id="ARBA00022692"/>
    </source>
</evidence>
<keyword evidence="6" id="KW-0808">Transferase</keyword>
<evidence type="ECO:0000256" key="2">
    <source>
        <dbReference type="ARBA" id="ARBA00022475"/>
    </source>
</evidence>
<dbReference type="EMBL" id="CP047591">
    <property type="protein sequence ID" value="QHI73401.1"/>
    <property type="molecule type" value="Genomic_DNA"/>
</dbReference>
<feature type="transmembrane region" description="Helical" evidence="6">
    <location>
        <begin position="263"/>
        <end position="282"/>
    </location>
</feature>
<dbReference type="AlphaFoldDB" id="A0A6P1MI33"/>
<comment type="subcellular location">
    <subcellularLocation>
        <location evidence="1 6">Cell membrane</location>
        <topology evidence="1 6">Multi-pass membrane protein</topology>
    </subcellularLocation>
</comment>
<feature type="transmembrane region" description="Helical" evidence="6">
    <location>
        <begin position="122"/>
        <end position="146"/>
    </location>
</feature>
<proteinExistence type="inferred from homology"/>
<keyword evidence="6" id="KW-0046">Antibiotic resistance</keyword>
<dbReference type="GO" id="GO:0046677">
    <property type="term" value="P:response to antibiotic"/>
    <property type="evidence" value="ECO:0007669"/>
    <property type="project" value="UniProtKB-KW"/>
</dbReference>
<keyword evidence="8" id="KW-1185">Reference proteome</keyword>
<accession>A0A6P1MI33</accession>
<feature type="transmembrane region" description="Helical" evidence="6">
    <location>
        <begin position="12"/>
        <end position="29"/>
    </location>
</feature>
<evidence type="ECO:0000313" key="8">
    <source>
        <dbReference type="Proteomes" id="UP000463883"/>
    </source>
</evidence>
<keyword evidence="6" id="KW-0443">Lipid metabolism</keyword>
<dbReference type="KEGG" id="amic:Ami3637_14390"/>
<evidence type="ECO:0000256" key="6">
    <source>
        <dbReference type="RuleBase" id="RU363042"/>
    </source>
</evidence>
<keyword evidence="2" id="KW-1003">Cell membrane</keyword>
<feature type="transmembrane region" description="Helical" evidence="6">
    <location>
        <begin position="318"/>
        <end position="337"/>
    </location>
</feature>
<comment type="catalytic activity">
    <reaction evidence="6">
        <text>L-lysyl-tRNA(Lys) + a 1,2-diacyl-sn-glycero-3-phospho-(1'-sn-glycerol) = a 1,2-diacyl-sn-glycero-3-phospho-1'-(3'-O-L-lysyl)-sn-glycerol + tRNA(Lys)</text>
        <dbReference type="Rhea" id="RHEA:10668"/>
        <dbReference type="Rhea" id="RHEA-COMP:9696"/>
        <dbReference type="Rhea" id="RHEA-COMP:9697"/>
        <dbReference type="ChEBI" id="CHEBI:64716"/>
        <dbReference type="ChEBI" id="CHEBI:75792"/>
        <dbReference type="ChEBI" id="CHEBI:78442"/>
        <dbReference type="ChEBI" id="CHEBI:78529"/>
        <dbReference type="EC" id="2.3.2.3"/>
    </reaction>
</comment>
<dbReference type="GO" id="GO:0050071">
    <property type="term" value="F:phosphatidylglycerol lysyltransferase activity"/>
    <property type="evidence" value="ECO:0007669"/>
    <property type="project" value="UniProtKB-EC"/>
</dbReference>
<evidence type="ECO:0000256" key="5">
    <source>
        <dbReference type="ARBA" id="ARBA00023136"/>
    </source>
</evidence>
<feature type="transmembrane region" description="Helical" evidence="6">
    <location>
        <begin position="158"/>
        <end position="179"/>
    </location>
</feature>
<feature type="transmembrane region" description="Helical" evidence="6">
    <location>
        <begin position="236"/>
        <end position="257"/>
    </location>
</feature>
<keyword evidence="3 6" id="KW-0812">Transmembrane</keyword>
<feature type="transmembrane region" description="Helical" evidence="6">
    <location>
        <begin position="49"/>
        <end position="71"/>
    </location>
</feature>
<keyword evidence="5 6" id="KW-0472">Membrane</keyword>
<dbReference type="Pfam" id="PF03706">
    <property type="entry name" value="LPG_synthase_TM"/>
    <property type="match status" value="1"/>
</dbReference>
<dbReference type="EC" id="2.3.2.3" evidence="6"/>
<gene>
    <name evidence="6" type="primary">mprF</name>
    <name evidence="7" type="ORF">Ami3637_14390</name>
</gene>
<dbReference type="NCBIfam" id="TIGR00374">
    <property type="entry name" value="flippase-like domain"/>
    <property type="match status" value="1"/>
</dbReference>
<protein>
    <recommendedName>
        <fullName evidence="6">Phosphatidylglycerol lysyltransferase</fullName>
        <ecNumber evidence="6">2.3.2.3</ecNumber>
    </recommendedName>
    <alternativeName>
        <fullName evidence="6">Lysylphosphatidylglycerol synthase</fullName>
    </alternativeName>
</protein>
<evidence type="ECO:0000256" key="1">
    <source>
        <dbReference type="ARBA" id="ARBA00004651"/>
    </source>
</evidence>
<evidence type="ECO:0000313" key="7">
    <source>
        <dbReference type="EMBL" id="QHI73401.1"/>
    </source>
</evidence>
<sequence length="357" mass="40149">MSKLNYLKKIFINGGFFILLLVITFYLIFRHQNIGEIIHTVTKVNPVCIIIAVGCMCMFVFCEAVNIGRTLRIYSYNTSLAKCIKYALAGFFFSAITPMASGSQPAQIYYMYRDGIEISHSALALMMELGSFQLITVVMAVLAYIAKFSFFSAAGYQIKYILLVGVILNTLILIIILMAFFSKTLLQKCINGILLLLKKLHFKKIEQKRAKINNQVELYHEGAAAFKNNKITVLKIILTTFLQVVAFHSIPFWIYKAFGYNEYHFLTVLAIQAVLYITASAIPVPGSVGASESGFILVYRTLFPAQVLNSAMLLSRGISFYLFVCISGTFLLIFHIVNRGSHMDYKKAAILKNKETV</sequence>
<evidence type="ECO:0000256" key="4">
    <source>
        <dbReference type="ARBA" id="ARBA00022989"/>
    </source>
</evidence>
<name>A0A6P1MI33_9FIRM</name>
<dbReference type="PANTHER" id="PTHR37693:SF1">
    <property type="entry name" value="INTEGRAL MEMBRANE PROTEIN"/>
    <property type="match status" value="1"/>
</dbReference>
<feature type="transmembrane region" description="Helical" evidence="6">
    <location>
        <begin position="83"/>
        <end position="102"/>
    </location>
</feature>
<dbReference type="InterPro" id="IPR022791">
    <property type="entry name" value="L-PG_synthase/AglD"/>
</dbReference>
<dbReference type="RefSeq" id="WP_162363166.1">
    <property type="nucleotide sequence ID" value="NZ_CP047591.1"/>
</dbReference>
<dbReference type="PANTHER" id="PTHR37693">
    <property type="entry name" value="PHOSPHATIDYLGLYCEROL LYSYLTRANSFERASE"/>
    <property type="match status" value="1"/>
</dbReference>
<dbReference type="GO" id="GO:0006629">
    <property type="term" value="P:lipid metabolic process"/>
    <property type="evidence" value="ECO:0007669"/>
    <property type="project" value="UniProtKB-KW"/>
</dbReference>